<keyword evidence="3" id="KW-1185">Reference proteome</keyword>
<name>A0A0H5SIT7_HERHM</name>
<keyword evidence="1" id="KW-0175">Coiled coil</keyword>
<accession>A0A0H5SIT7</accession>
<reference evidence="2 3" key="1">
    <citation type="submission" date="2015-06" db="EMBL/GenBank/DDBJ databases">
        <authorList>
            <person name="Wibberg Daniel"/>
        </authorList>
    </citation>
    <scope>NUCLEOTIDE SEQUENCE [LARGE SCALE GENOMIC DNA]</scope>
    <source>
        <strain evidence="2 3">T3/55T</strain>
    </source>
</reference>
<evidence type="ECO:0000313" key="2">
    <source>
        <dbReference type="EMBL" id="CRZ34716.1"/>
    </source>
</evidence>
<protein>
    <submittedName>
        <fullName evidence="2">Uncharacterized protein</fullName>
    </submittedName>
</protein>
<dbReference type="EMBL" id="CVTD020000016">
    <property type="protein sequence ID" value="CRZ34716.1"/>
    <property type="molecule type" value="Genomic_DNA"/>
</dbReference>
<organism evidence="2 3">
    <name type="scientific">Herbinix hemicellulosilytica</name>
    <dbReference type="NCBI Taxonomy" id="1564487"/>
    <lineage>
        <taxon>Bacteria</taxon>
        <taxon>Bacillati</taxon>
        <taxon>Bacillota</taxon>
        <taxon>Clostridia</taxon>
        <taxon>Lachnospirales</taxon>
        <taxon>Lachnospiraceae</taxon>
        <taxon>Herbinix</taxon>
    </lineage>
</organism>
<sequence>MGKRMKVDFNSIIRDKKVPILTLDSRWHELFPDEKKTARIKELEQKVNQLLKTQGKLINDIEDMKKLKKTFLDDIIVNMDTKEDISKSKEKRMDKNKRYIDKLNDKIKEASEQLREIPDKIKEANEELLLESLKVCYNNIYENRKELERITDWIAKTREELKRNILLKQDLETLTKQIYSHMHDILGAEIIDIFDKMQEKL</sequence>
<proteinExistence type="predicted"/>
<evidence type="ECO:0000313" key="3">
    <source>
        <dbReference type="Proteomes" id="UP000236497"/>
    </source>
</evidence>
<dbReference type="RefSeq" id="WP_103202825.1">
    <property type="nucleotide sequence ID" value="NZ_CVTD020000016.1"/>
</dbReference>
<feature type="coiled-coil region" evidence="1">
    <location>
        <begin position="33"/>
        <end position="60"/>
    </location>
</feature>
<dbReference type="Proteomes" id="UP000236497">
    <property type="component" value="Unassembled WGS sequence"/>
</dbReference>
<gene>
    <name evidence="2" type="ORF">HHT355_1515</name>
</gene>
<evidence type="ECO:0000256" key="1">
    <source>
        <dbReference type="SAM" id="Coils"/>
    </source>
</evidence>
<dbReference type="OrthoDB" id="9784941at2"/>
<dbReference type="AlphaFoldDB" id="A0A0H5SIT7"/>
<feature type="coiled-coil region" evidence="1">
    <location>
        <begin position="93"/>
        <end position="127"/>
    </location>
</feature>